<feature type="domain" description="Putative Flp pilus-assembly TadG-like N-terminal" evidence="1">
    <location>
        <begin position="2"/>
        <end position="44"/>
    </location>
</feature>
<keyword evidence="3" id="KW-1185">Reference proteome</keyword>
<evidence type="ECO:0000313" key="3">
    <source>
        <dbReference type="Proteomes" id="UP000676246"/>
    </source>
</evidence>
<dbReference type="AlphaFoldDB" id="A0A940YIS2"/>
<name>A0A940YIS2_9BURK</name>
<dbReference type="EMBL" id="JAGQDD010000024">
    <property type="protein sequence ID" value="MBQ0933162.1"/>
    <property type="molecule type" value="Genomic_DNA"/>
</dbReference>
<dbReference type="RefSeq" id="WP_210856829.1">
    <property type="nucleotide sequence ID" value="NZ_JAGQDD010000024.1"/>
</dbReference>
<evidence type="ECO:0000313" key="2">
    <source>
        <dbReference type="EMBL" id="MBQ0933162.1"/>
    </source>
</evidence>
<dbReference type="Pfam" id="PF13400">
    <property type="entry name" value="Tad"/>
    <property type="match status" value="1"/>
</dbReference>
<gene>
    <name evidence="2" type="ORF">KAK03_22045</name>
</gene>
<comment type="caution">
    <text evidence="2">The sequence shown here is derived from an EMBL/GenBank/DDBJ whole genome shotgun (WGS) entry which is preliminary data.</text>
</comment>
<dbReference type="InterPro" id="IPR028087">
    <property type="entry name" value="Tad_N"/>
</dbReference>
<accession>A0A940YIS2</accession>
<proteinExistence type="predicted"/>
<dbReference type="Proteomes" id="UP000676246">
    <property type="component" value="Unassembled WGS sequence"/>
</dbReference>
<organism evidence="2 3">
    <name type="scientific">Ideonella alba</name>
    <dbReference type="NCBI Taxonomy" id="2824118"/>
    <lineage>
        <taxon>Bacteria</taxon>
        <taxon>Pseudomonadati</taxon>
        <taxon>Pseudomonadota</taxon>
        <taxon>Betaproteobacteria</taxon>
        <taxon>Burkholderiales</taxon>
        <taxon>Sphaerotilaceae</taxon>
        <taxon>Ideonella</taxon>
    </lineage>
</organism>
<sequence length="464" mass="50293">MIWLLGTLSVAAAVMYGVFNVSQLTVAKERTVNAADAAALAGATVEARLLNLMAYNNRAMMANEAFLVQMLSLESWTQYFSNTAEHIGDVMDVLGAVVPQVAIAARLLHELAAAADEGHVRLGQSIGKVVTALEGEKKLFKGSHLAVRTTGSLLAQDAAVTVAEANRAQYGQHIDAGVQLDRRPAVLALTLTANAREWLSFTRQYGTTGDDRRDAAQVLLASRDGFSASRPGAGWLNFDALLFGLEKDGGSRLKSYERWESQDTLELWVKGLCGKPPRPCKLYTPIGWGRSNADYVGGRGDSWSPRRSAQMLAYEDASRHAEWTGVPHVYDIRDKSLSQRSRLGLDFVVVVSRPASNTLTSDALRMGAPTGSVAGSSEMPERLAGHRLSAIGKARVFFERPRRGLPNDFTARSLWRPDSAKEHGSLFSPYWQARLADTSQSEKTALLMAMGLAPDAALYTPGGQ</sequence>
<reference evidence="2 3" key="1">
    <citation type="submission" date="2021-04" db="EMBL/GenBank/DDBJ databases">
        <title>The genome sequence of Ideonella sp. 3Y2.</title>
        <authorList>
            <person name="Liu Y."/>
        </authorList>
    </citation>
    <scope>NUCLEOTIDE SEQUENCE [LARGE SCALE GENOMIC DNA]</scope>
    <source>
        <strain evidence="2 3">3Y2</strain>
    </source>
</reference>
<protein>
    <recommendedName>
        <fullName evidence="1">Putative Flp pilus-assembly TadG-like N-terminal domain-containing protein</fullName>
    </recommendedName>
</protein>
<evidence type="ECO:0000259" key="1">
    <source>
        <dbReference type="Pfam" id="PF13400"/>
    </source>
</evidence>